<feature type="transmembrane region" description="Helical" evidence="6">
    <location>
        <begin position="520"/>
        <end position="537"/>
    </location>
</feature>
<evidence type="ECO:0000259" key="7">
    <source>
        <dbReference type="PROSITE" id="PS50850"/>
    </source>
</evidence>
<dbReference type="EMBL" id="BNJQ01000008">
    <property type="protein sequence ID" value="GHP04721.1"/>
    <property type="molecule type" value="Genomic_DNA"/>
</dbReference>
<dbReference type="GO" id="GO:0016020">
    <property type="term" value="C:membrane"/>
    <property type="evidence" value="ECO:0007669"/>
    <property type="project" value="UniProtKB-SubCell"/>
</dbReference>
<dbReference type="GO" id="GO:0022857">
    <property type="term" value="F:transmembrane transporter activity"/>
    <property type="evidence" value="ECO:0007669"/>
    <property type="project" value="InterPro"/>
</dbReference>
<keyword evidence="3 6" id="KW-1133">Transmembrane helix</keyword>
<feature type="domain" description="Major facilitator superfamily (MFS) profile" evidence="7">
    <location>
        <begin position="127"/>
        <end position="599"/>
    </location>
</feature>
<feature type="transmembrane region" description="Helical" evidence="6">
    <location>
        <begin position="461"/>
        <end position="482"/>
    </location>
</feature>
<evidence type="ECO:0000256" key="3">
    <source>
        <dbReference type="ARBA" id="ARBA00022989"/>
    </source>
</evidence>
<feature type="transmembrane region" description="Helical" evidence="6">
    <location>
        <begin position="549"/>
        <end position="571"/>
    </location>
</feature>
<feature type="region of interest" description="Disordered" evidence="5">
    <location>
        <begin position="373"/>
        <end position="401"/>
    </location>
</feature>
<dbReference type="AlphaFoldDB" id="A0A830HGG6"/>
<organism evidence="8 9">
    <name type="scientific">Pycnococcus provasolii</name>
    <dbReference type="NCBI Taxonomy" id="41880"/>
    <lineage>
        <taxon>Eukaryota</taxon>
        <taxon>Viridiplantae</taxon>
        <taxon>Chlorophyta</taxon>
        <taxon>Pseudoscourfieldiophyceae</taxon>
        <taxon>Pseudoscourfieldiales</taxon>
        <taxon>Pycnococcaceae</taxon>
        <taxon>Pycnococcus</taxon>
    </lineage>
</organism>
<feature type="transmembrane region" description="Helical" evidence="6">
    <location>
        <begin position="238"/>
        <end position="261"/>
    </location>
</feature>
<name>A0A830HGG6_9CHLO</name>
<dbReference type="SUPFAM" id="SSF103473">
    <property type="entry name" value="MFS general substrate transporter"/>
    <property type="match status" value="1"/>
</dbReference>
<dbReference type="InterPro" id="IPR020846">
    <property type="entry name" value="MFS_dom"/>
</dbReference>
<proteinExistence type="predicted"/>
<dbReference type="PROSITE" id="PS50850">
    <property type="entry name" value="MFS"/>
    <property type="match status" value="1"/>
</dbReference>
<accession>A0A830HGG6</accession>
<dbReference type="OrthoDB" id="6612291at2759"/>
<feature type="compositionally biased region" description="Low complexity" evidence="5">
    <location>
        <begin position="389"/>
        <end position="401"/>
    </location>
</feature>
<evidence type="ECO:0000313" key="8">
    <source>
        <dbReference type="EMBL" id="GHP04721.1"/>
    </source>
</evidence>
<evidence type="ECO:0000256" key="5">
    <source>
        <dbReference type="SAM" id="MobiDB-lite"/>
    </source>
</evidence>
<sequence length="646" mass="68469">MSMPRSVPSSREGDSTLRASSAFPEDALEHDNNPSGVVGSSSAASSNAGWVDVDAILGEMCGPVPLSSSSSSSSGDHRGASDDSHMMTATAAAGENIAATTTSHTSSASNIQELVECRILTYCMPASVARYLYGWTLEGMNTNLRKTLILLGWVWLMGAQCATIRQFTEDAYDDPNDAAKCPPPYFTPERNSIAQTWRLCGDEKWKLVLAGTLYFLPGWFLGAWIFGTLGDRLGRRRALILSLSGGVASYAATAVAPTFAMYAVARTLVGCCFGGAAIVAFTLGCELVSMEWVSIIGAGYFNALFILGEMILVIVANYIRGSWRLLIFISLAQGAVLLPLVYLYVPESPRWLQNQGRFADARAVLRRLSPRAKGLMPQPDSDGVRRVLSSSSMGSDAGAAASEMPVGGAAAADRKAGGMFQLCMHPKLFLFTAIMGFMWCTVGAVYYGLTFLAGELPGDRYVNAMLLALVEYPGTLLGNVVIDIRSLGRKYSITMLYAASAAACLFGVMSDGMMRNVVSFVGKCTTTAAFCGVYVYAAELFPTPARNAGLGICSQVARIGSGAATGLLLVIPSPLSMVIFASMSAASALMCGTLLVETFGRPLPDTVEEAVSAKRKIALPTHWRVNAIGGASSASARDDEPLMTGR</sequence>
<feature type="transmembrane region" description="Helical" evidence="6">
    <location>
        <begin position="267"/>
        <end position="288"/>
    </location>
</feature>
<dbReference type="InterPro" id="IPR005828">
    <property type="entry name" value="MFS_sugar_transport-like"/>
</dbReference>
<reference evidence="8" key="1">
    <citation type="submission" date="2020-10" db="EMBL/GenBank/DDBJ databases">
        <title>Unveiling of a novel bifunctional photoreceptor, Dualchrome1, isolated from a cosmopolitan green alga.</title>
        <authorList>
            <person name="Suzuki S."/>
            <person name="Kawachi M."/>
        </authorList>
    </citation>
    <scope>NUCLEOTIDE SEQUENCE</scope>
    <source>
        <strain evidence="8">NIES 2893</strain>
    </source>
</reference>
<dbReference type="Gene3D" id="1.20.1250.20">
    <property type="entry name" value="MFS general substrate transporter like domains"/>
    <property type="match status" value="1"/>
</dbReference>
<evidence type="ECO:0000256" key="1">
    <source>
        <dbReference type="ARBA" id="ARBA00004141"/>
    </source>
</evidence>
<feature type="region of interest" description="Disordered" evidence="5">
    <location>
        <begin position="1"/>
        <end position="44"/>
    </location>
</feature>
<dbReference type="Proteomes" id="UP000660262">
    <property type="component" value="Unassembled WGS sequence"/>
</dbReference>
<feature type="transmembrane region" description="Helical" evidence="6">
    <location>
        <begin position="300"/>
        <end position="319"/>
    </location>
</feature>
<comment type="caution">
    <text evidence="8">The sequence shown here is derived from an EMBL/GenBank/DDBJ whole genome shotgun (WGS) entry which is preliminary data.</text>
</comment>
<keyword evidence="4 6" id="KW-0472">Membrane</keyword>
<dbReference type="PANTHER" id="PTHR24064">
    <property type="entry name" value="SOLUTE CARRIER FAMILY 22 MEMBER"/>
    <property type="match status" value="1"/>
</dbReference>
<protein>
    <recommendedName>
        <fullName evidence="7">Major facilitator superfamily (MFS) profile domain-containing protein</fullName>
    </recommendedName>
</protein>
<feature type="transmembrane region" description="Helical" evidence="6">
    <location>
        <begin position="428"/>
        <end position="449"/>
    </location>
</feature>
<comment type="subcellular location">
    <subcellularLocation>
        <location evidence="1">Membrane</location>
        <topology evidence="1">Multi-pass membrane protein</topology>
    </subcellularLocation>
</comment>
<feature type="transmembrane region" description="Helical" evidence="6">
    <location>
        <begin position="325"/>
        <end position="345"/>
    </location>
</feature>
<evidence type="ECO:0000256" key="6">
    <source>
        <dbReference type="SAM" id="Phobius"/>
    </source>
</evidence>
<feature type="transmembrane region" description="Helical" evidence="6">
    <location>
        <begin position="494"/>
        <end position="514"/>
    </location>
</feature>
<evidence type="ECO:0000256" key="2">
    <source>
        <dbReference type="ARBA" id="ARBA00022692"/>
    </source>
</evidence>
<keyword evidence="9" id="KW-1185">Reference proteome</keyword>
<evidence type="ECO:0000313" key="9">
    <source>
        <dbReference type="Proteomes" id="UP000660262"/>
    </source>
</evidence>
<feature type="compositionally biased region" description="Low complexity" evidence="5">
    <location>
        <begin position="33"/>
        <end position="44"/>
    </location>
</feature>
<dbReference type="Pfam" id="PF00083">
    <property type="entry name" value="Sugar_tr"/>
    <property type="match status" value="1"/>
</dbReference>
<gene>
    <name evidence="8" type="ORF">PPROV_000347400</name>
</gene>
<feature type="transmembrane region" description="Helical" evidence="6">
    <location>
        <begin position="207"/>
        <end position="226"/>
    </location>
</feature>
<keyword evidence="2 6" id="KW-0812">Transmembrane</keyword>
<evidence type="ECO:0000256" key="4">
    <source>
        <dbReference type="ARBA" id="ARBA00023136"/>
    </source>
</evidence>
<dbReference type="InterPro" id="IPR036259">
    <property type="entry name" value="MFS_trans_sf"/>
</dbReference>